<name>A0A7C1GBT5_9CREN</name>
<proteinExistence type="predicted"/>
<gene>
    <name evidence="1" type="ORF">ENN26_06195</name>
</gene>
<comment type="caution">
    <text evidence="1">The sequence shown here is derived from an EMBL/GenBank/DDBJ whole genome shotgun (WGS) entry which is preliminary data.</text>
</comment>
<organism evidence="1">
    <name type="scientific">Thermofilum adornatum</name>
    <dbReference type="NCBI Taxonomy" id="1365176"/>
    <lineage>
        <taxon>Archaea</taxon>
        <taxon>Thermoproteota</taxon>
        <taxon>Thermoprotei</taxon>
        <taxon>Thermofilales</taxon>
        <taxon>Thermofilaceae</taxon>
        <taxon>Thermofilum</taxon>
    </lineage>
</organism>
<sequence length="140" mass="16110">MSREPLRRVSYTERKSKKAGHSGVVQVCHFYPYTYSKKPEVSAVCPWSELVLFAESLGARLSGKRSLRVDDGVYKRLLVYGVVRERIRDPSKAGELREIVAGLDEYELHFWFAKFIAATERGRRALNRPARAFRVLYGLD</sequence>
<reference evidence="1" key="1">
    <citation type="journal article" date="2020" name="mSystems">
        <title>Genome- and Community-Level Interaction Insights into Carbon Utilization and Element Cycling Functions of Hydrothermarchaeota in Hydrothermal Sediment.</title>
        <authorList>
            <person name="Zhou Z."/>
            <person name="Liu Y."/>
            <person name="Xu W."/>
            <person name="Pan J."/>
            <person name="Luo Z.H."/>
            <person name="Li M."/>
        </authorList>
    </citation>
    <scope>NUCLEOTIDE SEQUENCE [LARGE SCALE GENOMIC DNA]</scope>
    <source>
        <strain evidence="1">SpSt-116</strain>
    </source>
</reference>
<accession>A0A7C1GBT5</accession>
<dbReference type="AlphaFoldDB" id="A0A7C1GBT5"/>
<evidence type="ECO:0000313" key="1">
    <source>
        <dbReference type="EMBL" id="HDP15346.1"/>
    </source>
</evidence>
<dbReference type="EMBL" id="DSAY01000111">
    <property type="protein sequence ID" value="HDP15346.1"/>
    <property type="molecule type" value="Genomic_DNA"/>
</dbReference>
<protein>
    <submittedName>
        <fullName evidence="1">Uncharacterized protein</fullName>
    </submittedName>
</protein>